<proteinExistence type="predicted"/>
<evidence type="ECO:0000259" key="8">
    <source>
        <dbReference type="PROSITE" id="PS50016"/>
    </source>
</evidence>
<evidence type="ECO:0000259" key="7">
    <source>
        <dbReference type="PROSITE" id="PS50014"/>
    </source>
</evidence>
<dbReference type="InterPro" id="IPR001965">
    <property type="entry name" value="Znf_PHD"/>
</dbReference>
<dbReference type="InterPro" id="IPR043563">
    <property type="entry name" value="Sp110/Sp140/Sp140L-like"/>
</dbReference>
<dbReference type="PROSITE" id="PS01359">
    <property type="entry name" value="ZF_PHD_1"/>
    <property type="match status" value="1"/>
</dbReference>
<keyword evidence="1" id="KW-0479">Metal-binding</keyword>
<dbReference type="InterPro" id="IPR011011">
    <property type="entry name" value="Znf_FYVE_PHD"/>
</dbReference>
<keyword evidence="2 6" id="KW-0863">Zinc-finger</keyword>
<dbReference type="SMART" id="SM00297">
    <property type="entry name" value="BROMO"/>
    <property type="match status" value="1"/>
</dbReference>
<dbReference type="EMBL" id="JAHFZB010000031">
    <property type="protein sequence ID" value="KAK6471519.1"/>
    <property type="molecule type" value="Genomic_DNA"/>
</dbReference>
<evidence type="ECO:0000256" key="1">
    <source>
        <dbReference type="ARBA" id="ARBA00022723"/>
    </source>
</evidence>
<evidence type="ECO:0000313" key="10">
    <source>
        <dbReference type="Proteomes" id="UP001369086"/>
    </source>
</evidence>
<dbReference type="InterPro" id="IPR001487">
    <property type="entry name" value="Bromodomain"/>
</dbReference>
<dbReference type="Gene3D" id="1.20.920.10">
    <property type="entry name" value="Bromodomain-like"/>
    <property type="match status" value="1"/>
</dbReference>
<feature type="domain" description="Bromo" evidence="7">
    <location>
        <begin position="103"/>
        <end position="156"/>
    </location>
</feature>
<gene>
    <name evidence="9" type="ORF">HHUSO_G29379</name>
</gene>
<dbReference type="Pfam" id="PF00439">
    <property type="entry name" value="Bromodomain"/>
    <property type="match status" value="1"/>
</dbReference>
<dbReference type="InterPro" id="IPR019787">
    <property type="entry name" value="Znf_PHD-finger"/>
</dbReference>
<evidence type="ECO:0000256" key="4">
    <source>
        <dbReference type="ARBA" id="ARBA00023117"/>
    </source>
</evidence>
<evidence type="ECO:0000256" key="5">
    <source>
        <dbReference type="PROSITE-ProRule" id="PRU00035"/>
    </source>
</evidence>
<reference evidence="9 10" key="1">
    <citation type="submission" date="2021-05" db="EMBL/GenBank/DDBJ databases">
        <authorList>
            <person name="Zahm M."/>
            <person name="Klopp C."/>
            <person name="Cabau C."/>
            <person name="Kuhl H."/>
            <person name="Suciu R."/>
            <person name="Ciorpac M."/>
            <person name="Holostenco D."/>
            <person name="Gessner J."/>
            <person name="Wuertz S."/>
            <person name="Hohne C."/>
            <person name="Stock M."/>
            <person name="Gislard M."/>
            <person name="Lluch J."/>
            <person name="Milhes M."/>
            <person name="Lampietro C."/>
            <person name="Lopez Roques C."/>
            <person name="Donnadieu C."/>
            <person name="Du K."/>
            <person name="Schartl M."/>
            <person name="Guiguen Y."/>
        </authorList>
    </citation>
    <scope>NUCLEOTIDE SEQUENCE [LARGE SCALE GENOMIC DNA]</scope>
    <source>
        <strain evidence="9">Hh-F2</strain>
        <tissue evidence="9">Blood</tissue>
    </source>
</reference>
<keyword evidence="10" id="KW-1185">Reference proteome</keyword>
<evidence type="ECO:0000313" key="9">
    <source>
        <dbReference type="EMBL" id="KAK6471519.1"/>
    </source>
</evidence>
<dbReference type="SUPFAM" id="SSF47370">
    <property type="entry name" value="Bromodomain"/>
    <property type="match status" value="1"/>
</dbReference>
<dbReference type="PANTHER" id="PTHR46386">
    <property type="entry name" value="NUCLEAR BODY PROTEIN SP140"/>
    <property type="match status" value="1"/>
</dbReference>
<dbReference type="PROSITE" id="PS50016">
    <property type="entry name" value="ZF_PHD_2"/>
    <property type="match status" value="1"/>
</dbReference>
<feature type="non-terminal residue" evidence="9">
    <location>
        <position position="1"/>
    </location>
</feature>
<dbReference type="Pfam" id="PF00628">
    <property type="entry name" value="PHD"/>
    <property type="match status" value="1"/>
</dbReference>
<organism evidence="9 10">
    <name type="scientific">Huso huso</name>
    <name type="common">Beluga</name>
    <name type="synonym">Acipenser huso</name>
    <dbReference type="NCBI Taxonomy" id="61971"/>
    <lineage>
        <taxon>Eukaryota</taxon>
        <taxon>Metazoa</taxon>
        <taxon>Chordata</taxon>
        <taxon>Craniata</taxon>
        <taxon>Vertebrata</taxon>
        <taxon>Euteleostomi</taxon>
        <taxon>Actinopterygii</taxon>
        <taxon>Chondrostei</taxon>
        <taxon>Acipenseriformes</taxon>
        <taxon>Acipenseridae</taxon>
        <taxon>Huso</taxon>
    </lineage>
</organism>
<keyword evidence="4 5" id="KW-0103">Bromodomain</keyword>
<dbReference type="PROSITE" id="PS50014">
    <property type="entry name" value="BROMODOMAIN_2"/>
    <property type="match status" value="1"/>
</dbReference>
<keyword evidence="3" id="KW-0862">Zinc</keyword>
<dbReference type="Gene3D" id="3.30.40.10">
    <property type="entry name" value="Zinc/RING finger domain, C3HC4 (zinc finger)"/>
    <property type="match status" value="1"/>
</dbReference>
<dbReference type="PRINTS" id="PR00503">
    <property type="entry name" value="BROMODOMAIN"/>
</dbReference>
<evidence type="ECO:0000256" key="3">
    <source>
        <dbReference type="ARBA" id="ARBA00022833"/>
    </source>
</evidence>
<sequence length="177" mass="20333">QDNDDECTVCSHGGSLICCDLCPLAFHTDCHVPTAEEPASSGKWFCSFCKIEVQQTPRNRCQTKTDVLALEIRTQLLECQYLLLRLYSSKDRGIFCLNPCHTVEGYTDFIEKPMWLDKVKEKLASDRYSTVGEFVRDVNLIFQNCAQLNKDNRYGKMGQKLHSVFEENFKNVFGIEQ</sequence>
<dbReference type="PANTHER" id="PTHR46386:SF1">
    <property type="entry name" value="NUCLEAR BODY PROTEIN SP140-LIKE PROTEIN"/>
    <property type="match status" value="1"/>
</dbReference>
<name>A0ABR0YFU8_HUSHU</name>
<accession>A0ABR0YFU8</accession>
<evidence type="ECO:0000256" key="6">
    <source>
        <dbReference type="PROSITE-ProRule" id="PRU00146"/>
    </source>
</evidence>
<dbReference type="SMART" id="SM00249">
    <property type="entry name" value="PHD"/>
    <property type="match status" value="1"/>
</dbReference>
<protein>
    <submittedName>
        <fullName evidence="9">Nuclear body protein SP140-like protein</fullName>
    </submittedName>
</protein>
<dbReference type="InterPro" id="IPR013083">
    <property type="entry name" value="Znf_RING/FYVE/PHD"/>
</dbReference>
<dbReference type="SUPFAM" id="SSF57903">
    <property type="entry name" value="FYVE/PHD zinc finger"/>
    <property type="match status" value="1"/>
</dbReference>
<dbReference type="InterPro" id="IPR036427">
    <property type="entry name" value="Bromodomain-like_sf"/>
</dbReference>
<dbReference type="Proteomes" id="UP001369086">
    <property type="component" value="Unassembled WGS sequence"/>
</dbReference>
<feature type="domain" description="PHD-type" evidence="8">
    <location>
        <begin position="4"/>
        <end position="52"/>
    </location>
</feature>
<dbReference type="InterPro" id="IPR019786">
    <property type="entry name" value="Zinc_finger_PHD-type_CS"/>
</dbReference>
<evidence type="ECO:0000256" key="2">
    <source>
        <dbReference type="ARBA" id="ARBA00022771"/>
    </source>
</evidence>
<comment type="caution">
    <text evidence="9">The sequence shown here is derived from an EMBL/GenBank/DDBJ whole genome shotgun (WGS) entry which is preliminary data.</text>
</comment>